<dbReference type="InterPro" id="IPR011856">
    <property type="entry name" value="tRNA_endonuc-like_dom_sf"/>
</dbReference>
<sequence>MHSRAQFGKWGEDVACRYLAQQGYTILTRNYRSSFGEIDIIVEKKGEITFIEVKSRKTLMFGTPAAAVTKSKQTKIHSTAFQYLHTCTKRYRQFWFDVVEIYVVDGKTTINHIQHCF</sequence>
<comment type="caution">
    <text evidence="1">The sequence shown here is derived from an EMBL/GenBank/DDBJ whole genome shotgun (WGS) entry which is preliminary data.</text>
</comment>
<dbReference type="GO" id="GO:0003676">
    <property type="term" value="F:nucleic acid binding"/>
    <property type="evidence" value="ECO:0007669"/>
    <property type="project" value="InterPro"/>
</dbReference>
<dbReference type="SUPFAM" id="SSF52980">
    <property type="entry name" value="Restriction endonuclease-like"/>
    <property type="match status" value="1"/>
</dbReference>
<dbReference type="InterPro" id="IPR003509">
    <property type="entry name" value="UPF0102_YraN-like"/>
</dbReference>
<proteinExistence type="inferred from homology"/>
<accession>A0A644VHT9</accession>
<dbReference type="NCBIfam" id="NF009150">
    <property type="entry name" value="PRK12497.1-3"/>
    <property type="match status" value="1"/>
</dbReference>
<gene>
    <name evidence="1" type="ORF">SDC9_36934</name>
</gene>
<dbReference type="HAMAP" id="MF_00048">
    <property type="entry name" value="UPF0102"/>
    <property type="match status" value="1"/>
</dbReference>
<name>A0A644VHT9_9ZZZZ</name>
<dbReference type="InterPro" id="IPR011335">
    <property type="entry name" value="Restrct_endonuc-II-like"/>
</dbReference>
<dbReference type="CDD" id="cd20736">
    <property type="entry name" value="PoNe_Nuclease"/>
    <property type="match status" value="1"/>
</dbReference>
<dbReference type="Gene3D" id="3.40.1350.10">
    <property type="match status" value="1"/>
</dbReference>
<organism evidence="1">
    <name type="scientific">bioreactor metagenome</name>
    <dbReference type="NCBI Taxonomy" id="1076179"/>
    <lineage>
        <taxon>unclassified sequences</taxon>
        <taxon>metagenomes</taxon>
        <taxon>ecological metagenomes</taxon>
    </lineage>
</organism>
<dbReference type="NCBIfam" id="NF009154">
    <property type="entry name" value="PRK12497.3-3"/>
    <property type="match status" value="1"/>
</dbReference>
<dbReference type="NCBIfam" id="TIGR00252">
    <property type="entry name" value="YraN family protein"/>
    <property type="match status" value="1"/>
</dbReference>
<dbReference type="EMBL" id="VSSQ01000315">
    <property type="protein sequence ID" value="MPL90876.1"/>
    <property type="molecule type" value="Genomic_DNA"/>
</dbReference>
<dbReference type="Pfam" id="PF02021">
    <property type="entry name" value="UPF0102"/>
    <property type="match status" value="1"/>
</dbReference>
<evidence type="ECO:0000313" key="1">
    <source>
        <dbReference type="EMBL" id="MPL90876.1"/>
    </source>
</evidence>
<protein>
    <submittedName>
        <fullName evidence="1">Uncharacterized protein</fullName>
    </submittedName>
</protein>
<dbReference type="PANTHER" id="PTHR34039">
    <property type="entry name" value="UPF0102 PROTEIN YRAN"/>
    <property type="match status" value="1"/>
</dbReference>
<dbReference type="PANTHER" id="PTHR34039:SF1">
    <property type="entry name" value="UPF0102 PROTEIN YRAN"/>
    <property type="match status" value="1"/>
</dbReference>
<dbReference type="AlphaFoldDB" id="A0A644VHT9"/>
<reference evidence="1" key="1">
    <citation type="submission" date="2019-08" db="EMBL/GenBank/DDBJ databases">
        <authorList>
            <person name="Kucharzyk K."/>
            <person name="Murdoch R.W."/>
            <person name="Higgins S."/>
            <person name="Loffler F."/>
        </authorList>
    </citation>
    <scope>NUCLEOTIDE SEQUENCE</scope>
</reference>